<sequence>MNHLLVEPTKYPKVDCHLTDTSRACGRRLAAQSDMASVDPRLEAEYKAMMAAHMNSSSISAPQDRPRRLLGPNDPYASTVGEDELVSNCSVRQRDGTTWCRVSDDGTGAGLQQQQEKQQQEQRRRRLRRRRRRRRRRHHKSRQASAPGKLIKITGILGTMIIAVRNERDEGEIVSSVYQSAEVIVVLDSSGIFSRIELFRKFGGRSIMGKKKKVLRVYRTRERGYAFICFLVIRIDFMDITGGSAFEEAVSEIDAPLIVSGSGRSLPELDLDIATEISFFSLLAAVEENYTSIGQSVVRRVHDDHPTAA</sequence>
<dbReference type="EMBL" id="CAJPEX010000178">
    <property type="protein sequence ID" value="CAG0913991.1"/>
    <property type="molecule type" value="Genomic_DNA"/>
</dbReference>
<name>A0A7R9BHG2_9CRUS</name>
<reference evidence="2" key="1">
    <citation type="submission" date="2020-11" db="EMBL/GenBank/DDBJ databases">
        <authorList>
            <person name="Tran Van P."/>
        </authorList>
    </citation>
    <scope>NUCLEOTIDE SEQUENCE</scope>
</reference>
<evidence type="ECO:0000313" key="3">
    <source>
        <dbReference type="Proteomes" id="UP000678499"/>
    </source>
</evidence>
<proteinExistence type="predicted"/>
<evidence type="ECO:0000256" key="1">
    <source>
        <dbReference type="SAM" id="MobiDB-lite"/>
    </source>
</evidence>
<organism evidence="2">
    <name type="scientific">Notodromas monacha</name>
    <dbReference type="NCBI Taxonomy" id="399045"/>
    <lineage>
        <taxon>Eukaryota</taxon>
        <taxon>Metazoa</taxon>
        <taxon>Ecdysozoa</taxon>
        <taxon>Arthropoda</taxon>
        <taxon>Crustacea</taxon>
        <taxon>Oligostraca</taxon>
        <taxon>Ostracoda</taxon>
        <taxon>Podocopa</taxon>
        <taxon>Podocopida</taxon>
        <taxon>Cypridocopina</taxon>
        <taxon>Cypridoidea</taxon>
        <taxon>Cyprididae</taxon>
        <taxon>Notodromas</taxon>
    </lineage>
</organism>
<gene>
    <name evidence="2" type="ORF">NMOB1V02_LOCUS1708</name>
</gene>
<evidence type="ECO:0000313" key="2">
    <source>
        <dbReference type="EMBL" id="CAD7273839.1"/>
    </source>
</evidence>
<feature type="region of interest" description="Disordered" evidence="1">
    <location>
        <begin position="55"/>
        <end position="81"/>
    </location>
</feature>
<feature type="region of interest" description="Disordered" evidence="1">
    <location>
        <begin position="101"/>
        <end position="146"/>
    </location>
</feature>
<keyword evidence="3" id="KW-1185">Reference proteome</keyword>
<protein>
    <submittedName>
        <fullName evidence="2">Uncharacterized protein</fullName>
    </submittedName>
</protein>
<dbReference type="EMBL" id="OA882215">
    <property type="protein sequence ID" value="CAD7273839.1"/>
    <property type="molecule type" value="Genomic_DNA"/>
</dbReference>
<feature type="compositionally biased region" description="Basic residues" evidence="1">
    <location>
        <begin position="123"/>
        <end position="142"/>
    </location>
</feature>
<dbReference type="Proteomes" id="UP000678499">
    <property type="component" value="Unassembled WGS sequence"/>
</dbReference>
<dbReference type="AlphaFoldDB" id="A0A7R9BHG2"/>
<accession>A0A7R9BHG2</accession>